<dbReference type="AlphaFoldDB" id="A0A1A9VI91"/>
<dbReference type="VEuPathDB" id="VectorBase:GAUT038316"/>
<dbReference type="EnsemblMetazoa" id="GAUT038316-RA">
    <property type="protein sequence ID" value="GAUT038316-PA"/>
    <property type="gene ID" value="GAUT038316"/>
</dbReference>
<proteinExistence type="predicted"/>
<accession>A0A1A9VI91</accession>
<feature type="chain" id="PRO_5008399404" evidence="1">
    <location>
        <begin position="22"/>
        <end position="118"/>
    </location>
</feature>
<organism evidence="2 3">
    <name type="scientific">Glossina austeni</name>
    <name type="common">Savannah tsetse fly</name>
    <dbReference type="NCBI Taxonomy" id="7395"/>
    <lineage>
        <taxon>Eukaryota</taxon>
        <taxon>Metazoa</taxon>
        <taxon>Ecdysozoa</taxon>
        <taxon>Arthropoda</taxon>
        <taxon>Hexapoda</taxon>
        <taxon>Insecta</taxon>
        <taxon>Pterygota</taxon>
        <taxon>Neoptera</taxon>
        <taxon>Endopterygota</taxon>
        <taxon>Diptera</taxon>
        <taxon>Brachycera</taxon>
        <taxon>Muscomorpha</taxon>
        <taxon>Hippoboscoidea</taxon>
        <taxon>Glossinidae</taxon>
        <taxon>Glossina</taxon>
    </lineage>
</organism>
<name>A0A1A9VI91_GLOAU</name>
<evidence type="ECO:0000313" key="3">
    <source>
        <dbReference type="Proteomes" id="UP000078200"/>
    </source>
</evidence>
<feature type="signal peptide" evidence="1">
    <location>
        <begin position="1"/>
        <end position="21"/>
    </location>
</feature>
<protein>
    <submittedName>
        <fullName evidence="2">Uncharacterized protein</fullName>
    </submittedName>
</protein>
<sequence>MRFWLNSLFLACMLMLAMVQTNPVEEELYETKDLIMDVAADGDYENVGQVSGVRYGGYGGYRRHGRYYAFSKCCCNCWLNNCECKPLVDLIEPTETALPPPPPPPGPTAAVLIANVLP</sequence>
<evidence type="ECO:0000313" key="2">
    <source>
        <dbReference type="EnsemblMetazoa" id="GAUT038316-PA"/>
    </source>
</evidence>
<dbReference type="Proteomes" id="UP000078200">
    <property type="component" value="Unassembled WGS sequence"/>
</dbReference>
<keyword evidence="3" id="KW-1185">Reference proteome</keyword>
<keyword evidence="1" id="KW-0732">Signal</keyword>
<evidence type="ECO:0000256" key="1">
    <source>
        <dbReference type="SAM" id="SignalP"/>
    </source>
</evidence>
<reference evidence="2" key="1">
    <citation type="submission" date="2020-05" db="UniProtKB">
        <authorList>
            <consortium name="EnsemblMetazoa"/>
        </authorList>
    </citation>
    <scope>IDENTIFICATION</scope>
    <source>
        <strain evidence="2">TTRI</strain>
    </source>
</reference>